<keyword evidence="2" id="KW-1185">Reference proteome</keyword>
<protein>
    <submittedName>
        <fullName evidence="1">Uncharacterized protein</fullName>
    </submittedName>
</protein>
<gene>
    <name evidence="1" type="ORF">SYV04_17195</name>
</gene>
<dbReference type="RefSeq" id="WP_321546883.1">
    <property type="nucleotide sequence ID" value="NZ_JAXIVS010000005.1"/>
</dbReference>
<dbReference type="Proteomes" id="UP001291309">
    <property type="component" value="Unassembled WGS sequence"/>
</dbReference>
<organism evidence="1 2">
    <name type="scientific">Hyalangium rubrum</name>
    <dbReference type="NCBI Taxonomy" id="3103134"/>
    <lineage>
        <taxon>Bacteria</taxon>
        <taxon>Pseudomonadati</taxon>
        <taxon>Myxococcota</taxon>
        <taxon>Myxococcia</taxon>
        <taxon>Myxococcales</taxon>
        <taxon>Cystobacterineae</taxon>
        <taxon>Archangiaceae</taxon>
        <taxon>Hyalangium</taxon>
    </lineage>
</organism>
<evidence type="ECO:0000313" key="1">
    <source>
        <dbReference type="EMBL" id="MDY7228159.1"/>
    </source>
</evidence>
<evidence type="ECO:0000313" key="2">
    <source>
        <dbReference type="Proteomes" id="UP001291309"/>
    </source>
</evidence>
<comment type="caution">
    <text evidence="1">The sequence shown here is derived from an EMBL/GenBank/DDBJ whole genome shotgun (WGS) entry which is preliminary data.</text>
</comment>
<name>A0ABU5H507_9BACT</name>
<accession>A0ABU5H507</accession>
<reference evidence="1 2" key="1">
    <citation type="submission" date="2023-12" db="EMBL/GenBank/DDBJ databases">
        <title>the genome sequence of Hyalangium sp. s54d21.</title>
        <authorList>
            <person name="Zhang X."/>
        </authorList>
    </citation>
    <scope>NUCLEOTIDE SEQUENCE [LARGE SCALE GENOMIC DNA]</scope>
    <source>
        <strain evidence="2">s54d21</strain>
    </source>
</reference>
<sequence>MVRSTRKDWWQSVAARRDDLLVKLYKAKVPYAELKRAVLAQEKELIREARTGRERLHLQQITAKLIITEAYGEGAGWDEFGALLRRCERLGYADMTHRIHVACLYVQSLPRFPEKARRAFAMLSDVERRLKRLPKNHYLRRDGMRGIAHARAVAAASGVNSPSYSG</sequence>
<dbReference type="EMBL" id="JAXIVS010000005">
    <property type="protein sequence ID" value="MDY7228159.1"/>
    <property type="molecule type" value="Genomic_DNA"/>
</dbReference>
<proteinExistence type="predicted"/>